<feature type="compositionally biased region" description="Low complexity" evidence="1">
    <location>
        <begin position="575"/>
        <end position="601"/>
    </location>
</feature>
<evidence type="ECO:0000256" key="1">
    <source>
        <dbReference type="SAM" id="MobiDB-lite"/>
    </source>
</evidence>
<feature type="compositionally biased region" description="Pro residues" evidence="1">
    <location>
        <begin position="191"/>
        <end position="205"/>
    </location>
</feature>
<feature type="compositionally biased region" description="Pro residues" evidence="1">
    <location>
        <begin position="602"/>
        <end position="612"/>
    </location>
</feature>
<feature type="compositionally biased region" description="Low complexity" evidence="1">
    <location>
        <begin position="526"/>
        <end position="551"/>
    </location>
</feature>
<feature type="compositionally biased region" description="Low complexity" evidence="1">
    <location>
        <begin position="304"/>
        <end position="324"/>
    </location>
</feature>
<comment type="caution">
    <text evidence="2">The sequence shown here is derived from an EMBL/GenBank/DDBJ whole genome shotgun (WGS) entry which is preliminary data.</text>
</comment>
<feature type="compositionally biased region" description="Basic and acidic residues" evidence="1">
    <location>
        <begin position="644"/>
        <end position="659"/>
    </location>
</feature>
<feature type="region of interest" description="Disordered" evidence="1">
    <location>
        <begin position="304"/>
        <end position="375"/>
    </location>
</feature>
<feature type="compositionally biased region" description="Basic residues" evidence="1">
    <location>
        <begin position="161"/>
        <end position="187"/>
    </location>
</feature>
<organism evidence="2 3">
    <name type="scientific">Mycena rosella</name>
    <name type="common">Pink bonnet</name>
    <name type="synonym">Agaricus rosellus</name>
    <dbReference type="NCBI Taxonomy" id="1033263"/>
    <lineage>
        <taxon>Eukaryota</taxon>
        <taxon>Fungi</taxon>
        <taxon>Dikarya</taxon>
        <taxon>Basidiomycota</taxon>
        <taxon>Agaricomycotina</taxon>
        <taxon>Agaricomycetes</taxon>
        <taxon>Agaricomycetidae</taxon>
        <taxon>Agaricales</taxon>
        <taxon>Marasmiineae</taxon>
        <taxon>Mycenaceae</taxon>
        <taxon>Mycena</taxon>
    </lineage>
</organism>
<evidence type="ECO:0000313" key="3">
    <source>
        <dbReference type="Proteomes" id="UP001221757"/>
    </source>
</evidence>
<protein>
    <submittedName>
        <fullName evidence="2">Uncharacterized protein</fullName>
    </submittedName>
</protein>
<feature type="compositionally biased region" description="Pro residues" evidence="1">
    <location>
        <begin position="219"/>
        <end position="228"/>
    </location>
</feature>
<feature type="compositionally biased region" description="Gly residues" evidence="1">
    <location>
        <begin position="470"/>
        <end position="479"/>
    </location>
</feature>
<dbReference type="Proteomes" id="UP001221757">
    <property type="component" value="Unassembled WGS sequence"/>
</dbReference>
<feature type="compositionally biased region" description="Polar residues" evidence="1">
    <location>
        <begin position="338"/>
        <end position="348"/>
    </location>
</feature>
<feature type="region of interest" description="Disordered" evidence="1">
    <location>
        <begin position="121"/>
        <end position="278"/>
    </location>
</feature>
<feature type="compositionally biased region" description="Low complexity" evidence="1">
    <location>
        <begin position="686"/>
        <end position="696"/>
    </location>
</feature>
<evidence type="ECO:0000313" key="2">
    <source>
        <dbReference type="EMBL" id="KAJ7689458.1"/>
    </source>
</evidence>
<feature type="compositionally biased region" description="Pro residues" evidence="1">
    <location>
        <begin position="147"/>
        <end position="160"/>
    </location>
</feature>
<feature type="region of interest" description="Disordered" evidence="1">
    <location>
        <begin position="754"/>
        <end position="783"/>
    </location>
</feature>
<name>A0AAD7GIG4_MYCRO</name>
<feature type="compositionally biased region" description="Low complexity" evidence="1">
    <location>
        <begin position="206"/>
        <end position="218"/>
    </location>
</feature>
<gene>
    <name evidence="2" type="ORF">B0H17DRAFT_1331787</name>
</gene>
<feature type="compositionally biased region" description="Low complexity" evidence="1">
    <location>
        <begin position="349"/>
        <end position="364"/>
    </location>
</feature>
<feature type="compositionally biased region" description="Basic and acidic residues" evidence="1">
    <location>
        <begin position="488"/>
        <end position="506"/>
    </location>
</feature>
<keyword evidence="3" id="KW-1185">Reference proteome</keyword>
<feature type="compositionally biased region" description="Gly residues" evidence="1">
    <location>
        <begin position="727"/>
        <end position="739"/>
    </location>
</feature>
<feature type="compositionally biased region" description="Pro residues" evidence="1">
    <location>
        <begin position="130"/>
        <end position="140"/>
    </location>
</feature>
<feature type="compositionally biased region" description="Gly residues" evidence="1">
    <location>
        <begin position="759"/>
        <end position="772"/>
    </location>
</feature>
<proteinExistence type="predicted"/>
<sequence>MLDKFASSSSSSSSSLPTTAPPRRAPSDVFRPRLPLDPFTPAPSQLPAAPAVDPDAPWPVRDLLALTASFAAAPHVLLVLGAPSPHALLPLLRSPTFAQSLVLLVTHAPPPRAALPAHIHPASASCASPRPSPPPPPPSPSTSSPSSTPPPSSRVPGAPPRPRRPPARAGRGRRVRRPRAARRRRPAAVRAPPPRPRTRPAPLPALRPGSVPLRVRPPALDPLAPPLPPREHPLHRLRLLPAPQKEQAKASQEGPARPRARVRRAAQLSPPAQPERAVLKQVVLVSTLAGAFLAGPAAAAAARAPAPSHSHSRASSFGRASRPGTPERPSAGGADWSSAPSTPYTYSHSGGSASGAPSLASLSRPPSPALSTRSFFGRAAPPAPAFDLAPAPAPRGAGRAHIVHVLPATYRAGKLTGALGAFLASYAPASAHAHAYSQRGPKAYVLAERALRDVERGRGRGAWVAGVLVGEGEGEGGGESPPDTDSPLARDAEREGREGKAGEETHPYGLPTPPASRSGSDEGPGAAPSLSRLATSASTSNSTSSAGSQALARTPSQALARTPSTTHAHAHAHARTPSQAARTLSTAPPSPTLLRTPSTSPALPPGAAPPAPAKLRRAPRGSVSSAHYAPPSAFASAPGLTDAVRTEKETPGTLKKKDAPPALAPVRRRVESAPVERASPPSAYLAPNADADANADPHPPSAYLDPNASSSATLGAGGGSRRSRLFGLGGRGGRGGGGARRICGRRGGAVLARATQMGTGRGGSGSGGGCFGGEAARSVWVPG</sequence>
<dbReference type="AlphaFoldDB" id="A0AAD7GIG4"/>
<accession>A0AAD7GIG4</accession>
<dbReference type="EMBL" id="JARKIE010000072">
    <property type="protein sequence ID" value="KAJ7689458.1"/>
    <property type="molecule type" value="Genomic_DNA"/>
</dbReference>
<reference evidence="2" key="1">
    <citation type="submission" date="2023-03" db="EMBL/GenBank/DDBJ databases">
        <title>Massive genome expansion in bonnet fungi (Mycena s.s.) driven by repeated elements and novel gene families across ecological guilds.</title>
        <authorList>
            <consortium name="Lawrence Berkeley National Laboratory"/>
            <person name="Harder C.B."/>
            <person name="Miyauchi S."/>
            <person name="Viragh M."/>
            <person name="Kuo A."/>
            <person name="Thoen E."/>
            <person name="Andreopoulos B."/>
            <person name="Lu D."/>
            <person name="Skrede I."/>
            <person name="Drula E."/>
            <person name="Henrissat B."/>
            <person name="Morin E."/>
            <person name="Kohler A."/>
            <person name="Barry K."/>
            <person name="LaButti K."/>
            <person name="Morin E."/>
            <person name="Salamov A."/>
            <person name="Lipzen A."/>
            <person name="Mereny Z."/>
            <person name="Hegedus B."/>
            <person name="Baldrian P."/>
            <person name="Stursova M."/>
            <person name="Weitz H."/>
            <person name="Taylor A."/>
            <person name="Grigoriev I.V."/>
            <person name="Nagy L.G."/>
            <person name="Martin F."/>
            <person name="Kauserud H."/>
        </authorList>
    </citation>
    <scope>NUCLEOTIDE SEQUENCE</scope>
    <source>
        <strain evidence="2">CBHHK067</strain>
    </source>
</reference>
<feature type="region of interest" description="Disordered" evidence="1">
    <location>
        <begin position="470"/>
        <end position="741"/>
    </location>
</feature>
<feature type="region of interest" description="Disordered" evidence="1">
    <location>
        <begin position="1"/>
        <end position="53"/>
    </location>
</feature>